<evidence type="ECO:0000313" key="9">
    <source>
        <dbReference type="EMBL" id="KAA0020180.1"/>
    </source>
</evidence>
<dbReference type="InterPro" id="IPR006050">
    <property type="entry name" value="DNA_photolyase_N"/>
</dbReference>
<dbReference type="InterPro" id="IPR018394">
    <property type="entry name" value="DNA_photolyase_1_CS_C"/>
</dbReference>
<dbReference type="EMBL" id="VLNY01000013">
    <property type="protein sequence ID" value="KAA0020180.1"/>
    <property type="molecule type" value="Genomic_DNA"/>
</dbReference>
<evidence type="ECO:0000259" key="8">
    <source>
        <dbReference type="PROSITE" id="PS51645"/>
    </source>
</evidence>
<dbReference type="SUPFAM" id="SSF48173">
    <property type="entry name" value="Cryptochrome/photolyase FAD-binding domain"/>
    <property type="match status" value="1"/>
</dbReference>
<feature type="binding site" evidence="4">
    <location>
        <position position="219"/>
    </location>
    <ligand>
        <name>FAD</name>
        <dbReference type="ChEBI" id="CHEBI:57692"/>
    </ligand>
</feature>
<evidence type="ECO:0000256" key="2">
    <source>
        <dbReference type="ARBA" id="ARBA00022827"/>
    </source>
</evidence>
<comment type="similarity">
    <text evidence="6">Belongs to the DNA photolyase family.</text>
</comment>
<evidence type="ECO:0000256" key="6">
    <source>
        <dbReference type="RuleBase" id="RU004182"/>
    </source>
</evidence>
<feature type="binding site" evidence="4">
    <location>
        <position position="262"/>
    </location>
    <ligand>
        <name>FAD</name>
        <dbReference type="ChEBI" id="CHEBI:57692"/>
    </ligand>
</feature>
<keyword evidence="1 4" id="KW-0285">Flavoprotein</keyword>
<comment type="caution">
    <text evidence="9">The sequence shown here is derived from an EMBL/GenBank/DDBJ whole genome shotgun (WGS) entry which is preliminary data.</text>
</comment>
<dbReference type="SUPFAM" id="SSF52425">
    <property type="entry name" value="Cryptochrome/photolyase, N-terminal domain"/>
    <property type="match status" value="1"/>
</dbReference>
<dbReference type="GO" id="GO:0009416">
    <property type="term" value="P:response to light stimulus"/>
    <property type="evidence" value="ECO:0007669"/>
    <property type="project" value="TreeGrafter"/>
</dbReference>
<evidence type="ECO:0000256" key="5">
    <source>
        <dbReference type="PIRSR" id="PIRSR602081-2"/>
    </source>
</evidence>
<dbReference type="OrthoDB" id="9772484at2"/>
<dbReference type="InterPro" id="IPR005101">
    <property type="entry name" value="Cryptochr/Photolyase_FAD-bd"/>
</dbReference>
<dbReference type="PANTHER" id="PTHR11455:SF9">
    <property type="entry name" value="CRYPTOCHROME CIRCADIAN CLOCK 5 ISOFORM X1"/>
    <property type="match status" value="1"/>
</dbReference>
<feature type="site" description="Electron transfer via tryptophanyl radical" evidence="5">
    <location>
        <position position="370"/>
    </location>
</feature>
<sequence length="450" mass="50526">MSATIALFTRDLRVHDNPVLSAAHQAGSTVVPLFVLDKRILGSTFNSPNRAKFLAESLAALDKELRDIGGRLVIRHGNVVDEVERLVGELDATQVHIASDVSRFSHRRDEALRERLQGRCEMHTHTAVHTVVEPGDVLPTGTRDHFAVFTPYLRRWSSADKRRTLGKPRSLSVPNIRGDGLPKQSDICPGDTSPNLASGGETVARKLLKDWLAGPIESYHEIHDDLFGDATSKLSPYLHFGCLSATEVVDRVDGTTTGGDAFIRQMAWRDFHHQVLAARPDATTADYRDRHDRWRDDAKAAEAWKVGRTGYPIVDAGMRQLLDEGWMHNRARMITASFLTKSMYLDWRIGAQHFTDLLLDADMANNIMNWQWVAGTGTDTRPNRVLSPMRQAERFDPDGEYVRRWVPELADIPGGLVHKPWDAWEDTHGYPDRIVDHAEGAAHFQAMRNG</sequence>
<keyword evidence="3 6" id="KW-0157">Chromophore</keyword>
<feature type="site" description="Electron transfer via tryptophanyl radical" evidence="5">
    <location>
        <position position="347"/>
    </location>
</feature>
<dbReference type="Gene3D" id="1.10.579.10">
    <property type="entry name" value="DNA Cyclobutane Dipyrimidine Photolyase, subunit A, domain 3"/>
    <property type="match status" value="1"/>
</dbReference>
<keyword evidence="9" id="KW-0456">Lyase</keyword>
<dbReference type="InterPro" id="IPR014729">
    <property type="entry name" value="Rossmann-like_a/b/a_fold"/>
</dbReference>
<dbReference type="InterPro" id="IPR036134">
    <property type="entry name" value="Crypto/Photolyase_FAD-like_sf"/>
</dbReference>
<comment type="cofactor">
    <cofactor evidence="4">
        <name>FAD</name>
        <dbReference type="ChEBI" id="CHEBI:57692"/>
    </cofactor>
    <text evidence="4">Binds 1 FAD per subunit.</text>
</comment>
<dbReference type="AlphaFoldDB" id="A0A5A7S700"/>
<dbReference type="Pfam" id="PF03441">
    <property type="entry name" value="FAD_binding_7"/>
    <property type="match status" value="1"/>
</dbReference>
<accession>A0A5A7S700</accession>
<dbReference type="Pfam" id="PF00875">
    <property type="entry name" value="DNA_photolyase"/>
    <property type="match status" value="1"/>
</dbReference>
<dbReference type="Gene3D" id="3.40.50.620">
    <property type="entry name" value="HUPs"/>
    <property type="match status" value="1"/>
</dbReference>
<evidence type="ECO:0000256" key="4">
    <source>
        <dbReference type="PIRSR" id="PIRSR602081-1"/>
    </source>
</evidence>
<dbReference type="PRINTS" id="PR00147">
    <property type="entry name" value="DNAPHOTLYASE"/>
</dbReference>
<proteinExistence type="inferred from homology"/>
<feature type="domain" description="Photolyase/cryptochrome alpha/beta" evidence="8">
    <location>
        <begin position="2"/>
        <end position="131"/>
    </location>
</feature>
<dbReference type="PROSITE" id="PS00394">
    <property type="entry name" value="DNA_PHOTOLYASES_1_1"/>
    <property type="match status" value="1"/>
</dbReference>
<dbReference type="InterPro" id="IPR002081">
    <property type="entry name" value="Cryptochrome/DNA_photolyase_1"/>
</dbReference>
<dbReference type="Proteomes" id="UP000322244">
    <property type="component" value="Unassembled WGS sequence"/>
</dbReference>
<name>A0A5A7S700_9NOCA</name>
<dbReference type="PANTHER" id="PTHR11455">
    <property type="entry name" value="CRYPTOCHROME"/>
    <property type="match status" value="1"/>
</dbReference>
<dbReference type="Gene3D" id="1.25.40.80">
    <property type="match status" value="1"/>
</dbReference>
<dbReference type="RefSeq" id="WP_149432331.1">
    <property type="nucleotide sequence ID" value="NZ_VLNY01000013.1"/>
</dbReference>
<dbReference type="GO" id="GO:0006139">
    <property type="term" value="P:nucleobase-containing compound metabolic process"/>
    <property type="evidence" value="ECO:0007669"/>
    <property type="project" value="UniProtKB-ARBA"/>
</dbReference>
<dbReference type="InterPro" id="IPR036155">
    <property type="entry name" value="Crypto/Photolyase_N_sf"/>
</dbReference>
<feature type="site" description="Electron transfer via tryptophanyl radical" evidence="5">
    <location>
        <position position="294"/>
    </location>
</feature>
<gene>
    <name evidence="9" type="ORF">FOY51_21540</name>
</gene>
<dbReference type="PROSITE" id="PS51645">
    <property type="entry name" value="PHR_CRY_ALPHA_BETA"/>
    <property type="match status" value="1"/>
</dbReference>
<dbReference type="GO" id="GO:0003904">
    <property type="term" value="F:deoxyribodipyrimidine photo-lyase activity"/>
    <property type="evidence" value="ECO:0007669"/>
    <property type="project" value="TreeGrafter"/>
</dbReference>
<feature type="binding site" evidence="4">
    <location>
        <begin position="360"/>
        <end position="362"/>
    </location>
    <ligand>
        <name>FAD</name>
        <dbReference type="ChEBI" id="CHEBI:57692"/>
    </ligand>
</feature>
<protein>
    <submittedName>
        <fullName evidence="9">Deoxyribodipyrimidine photo-lyase</fullName>
    </submittedName>
</protein>
<evidence type="ECO:0000313" key="10">
    <source>
        <dbReference type="Proteomes" id="UP000322244"/>
    </source>
</evidence>
<keyword evidence="10" id="KW-1185">Reference proteome</keyword>
<organism evidence="9 10">
    <name type="scientific">Antrihabitans cavernicola</name>
    <dbReference type="NCBI Taxonomy" id="2495913"/>
    <lineage>
        <taxon>Bacteria</taxon>
        <taxon>Bacillati</taxon>
        <taxon>Actinomycetota</taxon>
        <taxon>Actinomycetes</taxon>
        <taxon>Mycobacteriales</taxon>
        <taxon>Nocardiaceae</taxon>
        <taxon>Antrihabitans</taxon>
    </lineage>
</organism>
<keyword evidence="2 4" id="KW-0274">FAD</keyword>
<evidence type="ECO:0000256" key="7">
    <source>
        <dbReference type="SAM" id="MobiDB-lite"/>
    </source>
</evidence>
<evidence type="ECO:0000256" key="1">
    <source>
        <dbReference type="ARBA" id="ARBA00022630"/>
    </source>
</evidence>
<dbReference type="GO" id="GO:0006950">
    <property type="term" value="P:response to stress"/>
    <property type="evidence" value="ECO:0007669"/>
    <property type="project" value="UniProtKB-ARBA"/>
</dbReference>
<dbReference type="GO" id="GO:0003677">
    <property type="term" value="F:DNA binding"/>
    <property type="evidence" value="ECO:0007669"/>
    <property type="project" value="TreeGrafter"/>
</dbReference>
<feature type="region of interest" description="Disordered" evidence="7">
    <location>
        <begin position="165"/>
        <end position="187"/>
    </location>
</feature>
<feature type="binding site" evidence="4">
    <location>
        <begin position="231"/>
        <end position="235"/>
    </location>
    <ligand>
        <name>FAD</name>
        <dbReference type="ChEBI" id="CHEBI:57692"/>
    </ligand>
</feature>
<reference evidence="9 10" key="1">
    <citation type="submission" date="2019-07" db="EMBL/GenBank/DDBJ databases">
        <title>Rhodococcus cavernicolus sp. nov., isolated from a cave.</title>
        <authorList>
            <person name="Lee S.D."/>
        </authorList>
    </citation>
    <scope>NUCLEOTIDE SEQUENCE [LARGE SCALE GENOMIC DNA]</scope>
    <source>
        <strain evidence="9 10">C1-24</strain>
    </source>
</reference>
<dbReference type="GO" id="GO:0071949">
    <property type="term" value="F:FAD binding"/>
    <property type="evidence" value="ECO:0007669"/>
    <property type="project" value="TreeGrafter"/>
</dbReference>
<evidence type="ECO:0000256" key="3">
    <source>
        <dbReference type="ARBA" id="ARBA00022991"/>
    </source>
</evidence>